<dbReference type="RefSeq" id="WP_263124660.1">
    <property type="nucleotide sequence ID" value="NZ_CP106753.1"/>
</dbReference>
<organism evidence="1 2">
    <name type="scientific">Chitiniphilus purpureus</name>
    <dbReference type="NCBI Taxonomy" id="2981137"/>
    <lineage>
        <taxon>Bacteria</taxon>
        <taxon>Pseudomonadati</taxon>
        <taxon>Pseudomonadota</taxon>
        <taxon>Betaproteobacteria</taxon>
        <taxon>Neisseriales</taxon>
        <taxon>Chitinibacteraceae</taxon>
        <taxon>Chitiniphilus</taxon>
    </lineage>
</organism>
<dbReference type="EMBL" id="CP106753">
    <property type="protein sequence ID" value="UXY15255.1"/>
    <property type="molecule type" value="Genomic_DNA"/>
</dbReference>
<gene>
    <name evidence="1" type="ORF">N8I74_18380</name>
</gene>
<proteinExistence type="predicted"/>
<dbReference type="InterPro" id="IPR012902">
    <property type="entry name" value="N_methyl_site"/>
</dbReference>
<sequence length="235" mass="24446">MARRIRPRPRQRGTSLVELAVVLLVIGILLGGALGPLQAQWQAMHERETRVYLDAARAALLGFLLQHGRLPCPAPAGATGPEAGHEAISGMHCRHPDGALPWQALSLPRHDGWGRPLRYAVTPGFADHDSATPANLPGCTVAGPGARASFSWCTTGALTVHEAGSGAVLAPNVAAVLLSHGANGVVEDAAGEAENNDGDTLFAAGPHGSDGFDDLVSWLSPYALHEALLRAGRLP</sequence>
<dbReference type="SUPFAM" id="SSF54523">
    <property type="entry name" value="Pili subunits"/>
    <property type="match status" value="1"/>
</dbReference>
<evidence type="ECO:0000313" key="2">
    <source>
        <dbReference type="Proteomes" id="UP001061302"/>
    </source>
</evidence>
<name>A0ABY6DLM3_9NEIS</name>
<dbReference type="InterPro" id="IPR045584">
    <property type="entry name" value="Pilin-like"/>
</dbReference>
<dbReference type="Proteomes" id="UP001061302">
    <property type="component" value="Chromosome"/>
</dbReference>
<protein>
    <submittedName>
        <fullName evidence="1">Prepilin-type N-terminal cleavage/methylation domain-containing protein</fullName>
    </submittedName>
</protein>
<dbReference type="Pfam" id="PF07963">
    <property type="entry name" value="N_methyl"/>
    <property type="match status" value="1"/>
</dbReference>
<accession>A0ABY6DLM3</accession>
<reference evidence="1" key="1">
    <citation type="submission" date="2022-10" db="EMBL/GenBank/DDBJ databases">
        <title>Chitiniphilus purpureus sp. nov., a novel chitin-degrading bacterium isolated from crawfish pond sediment.</title>
        <authorList>
            <person name="Li K."/>
        </authorList>
    </citation>
    <scope>NUCLEOTIDE SEQUENCE</scope>
    <source>
        <strain evidence="1">CD1</strain>
    </source>
</reference>
<evidence type="ECO:0000313" key="1">
    <source>
        <dbReference type="EMBL" id="UXY15255.1"/>
    </source>
</evidence>
<keyword evidence="2" id="KW-1185">Reference proteome</keyword>